<feature type="region of interest" description="Disordered" evidence="2">
    <location>
        <begin position="1"/>
        <end position="23"/>
    </location>
</feature>
<evidence type="ECO:0000313" key="4">
    <source>
        <dbReference type="Proteomes" id="UP000198517"/>
    </source>
</evidence>
<evidence type="ECO:0000313" key="3">
    <source>
        <dbReference type="EMBL" id="SDD89974.1"/>
    </source>
</evidence>
<accession>A0A1G6YHK6</accession>
<feature type="coiled-coil region" evidence="1">
    <location>
        <begin position="26"/>
        <end position="57"/>
    </location>
</feature>
<dbReference type="AlphaFoldDB" id="A0A1G6YHK6"/>
<keyword evidence="1" id="KW-0175">Coiled coil</keyword>
<dbReference type="EMBL" id="FNAS01000001">
    <property type="protein sequence ID" value="SDD89974.1"/>
    <property type="molecule type" value="Genomic_DNA"/>
</dbReference>
<sequence length="122" mass="14190">MEDEILQLDSELSKNKQQENDLSTDINTLKTEIDTINAEEQSKKQELDKKYKDKIDKLKNILDSYLSKVEKGGEDLLKAALEGKISVFKKGFFSFLTGYYSENESKNRIQAIDEKLEKWFDN</sequence>
<reference evidence="3 4" key="1">
    <citation type="submission" date="2016-10" db="EMBL/GenBank/DDBJ databases">
        <authorList>
            <person name="de Groot N.N."/>
        </authorList>
    </citation>
    <scope>NUCLEOTIDE SEQUENCE [LARGE SCALE GENOMIC DNA]</scope>
    <source>
        <strain evidence="3 4">DSM 24015</strain>
    </source>
</reference>
<evidence type="ECO:0000256" key="2">
    <source>
        <dbReference type="SAM" id="MobiDB-lite"/>
    </source>
</evidence>
<dbReference type="STRING" id="1071918.SAMN05421544_101171"/>
<proteinExistence type="predicted"/>
<organism evidence="3 4">
    <name type="scientific">Riemerella columbipharyngis</name>
    <dbReference type="NCBI Taxonomy" id="1071918"/>
    <lineage>
        <taxon>Bacteria</taxon>
        <taxon>Pseudomonadati</taxon>
        <taxon>Bacteroidota</taxon>
        <taxon>Flavobacteriia</taxon>
        <taxon>Flavobacteriales</taxon>
        <taxon>Weeksellaceae</taxon>
        <taxon>Riemerella</taxon>
    </lineage>
</organism>
<keyword evidence="4" id="KW-1185">Reference proteome</keyword>
<dbReference type="Proteomes" id="UP000198517">
    <property type="component" value="Unassembled WGS sequence"/>
</dbReference>
<protein>
    <submittedName>
        <fullName evidence="3">Uncharacterized protein</fullName>
    </submittedName>
</protein>
<evidence type="ECO:0000256" key="1">
    <source>
        <dbReference type="SAM" id="Coils"/>
    </source>
</evidence>
<dbReference type="RefSeq" id="WP_092735614.1">
    <property type="nucleotide sequence ID" value="NZ_FNAS01000001.1"/>
</dbReference>
<name>A0A1G6YHK6_9FLAO</name>
<gene>
    <name evidence="3" type="ORF">SAMN05421544_101171</name>
</gene>